<gene>
    <name evidence="2" type="ORF">G6O67_002731</name>
</gene>
<evidence type="ECO:0000313" key="3">
    <source>
        <dbReference type="Proteomes" id="UP000557566"/>
    </source>
</evidence>
<protein>
    <submittedName>
        <fullName evidence="2">Uncharacterized protein</fullName>
    </submittedName>
</protein>
<keyword evidence="1" id="KW-1133">Transmembrane helix</keyword>
<evidence type="ECO:0000313" key="2">
    <source>
        <dbReference type="EMBL" id="KAF4510877.1"/>
    </source>
</evidence>
<comment type="caution">
    <text evidence="2">The sequence shown here is derived from an EMBL/GenBank/DDBJ whole genome shotgun (WGS) entry which is preliminary data.</text>
</comment>
<keyword evidence="1" id="KW-0812">Transmembrane</keyword>
<name>A0A8H4PUU7_9HYPO</name>
<dbReference type="Proteomes" id="UP000557566">
    <property type="component" value="Unassembled WGS sequence"/>
</dbReference>
<evidence type="ECO:0000256" key="1">
    <source>
        <dbReference type="SAM" id="Phobius"/>
    </source>
</evidence>
<sequence length="99" mass="11060">MIPWALLTSRDIGLILYTECATGMAMFEVYFCNIYFIAVKGNSSDKAGLQLLFFTPGMGIGVYLCAFMCNRWPRMTFPQLFLGKIIEAIGVGVLTWPCT</sequence>
<feature type="transmembrane region" description="Helical" evidence="1">
    <location>
        <begin position="12"/>
        <end position="37"/>
    </location>
</feature>
<dbReference type="SUPFAM" id="SSF103473">
    <property type="entry name" value="MFS general substrate transporter"/>
    <property type="match status" value="1"/>
</dbReference>
<keyword evidence="1" id="KW-0472">Membrane</keyword>
<organism evidence="2 3">
    <name type="scientific">Ophiocordyceps sinensis</name>
    <dbReference type="NCBI Taxonomy" id="72228"/>
    <lineage>
        <taxon>Eukaryota</taxon>
        <taxon>Fungi</taxon>
        <taxon>Dikarya</taxon>
        <taxon>Ascomycota</taxon>
        <taxon>Pezizomycotina</taxon>
        <taxon>Sordariomycetes</taxon>
        <taxon>Hypocreomycetidae</taxon>
        <taxon>Hypocreales</taxon>
        <taxon>Ophiocordycipitaceae</taxon>
        <taxon>Ophiocordyceps</taxon>
    </lineage>
</organism>
<reference evidence="2 3" key="1">
    <citation type="journal article" date="2020" name="Genome Biol. Evol.">
        <title>A new high-quality draft genome assembly of the Chinese cordyceps Ophiocordyceps sinensis.</title>
        <authorList>
            <person name="Shu R."/>
            <person name="Zhang J."/>
            <person name="Meng Q."/>
            <person name="Zhang H."/>
            <person name="Zhou G."/>
            <person name="Li M."/>
            <person name="Wu P."/>
            <person name="Zhao Y."/>
            <person name="Chen C."/>
            <person name="Qin Q."/>
        </authorList>
    </citation>
    <scope>NUCLEOTIDE SEQUENCE [LARGE SCALE GENOMIC DNA]</scope>
    <source>
        <strain evidence="2 3">IOZ07</strain>
    </source>
</reference>
<keyword evidence="3" id="KW-1185">Reference proteome</keyword>
<dbReference type="InterPro" id="IPR036259">
    <property type="entry name" value="MFS_trans_sf"/>
</dbReference>
<feature type="transmembrane region" description="Helical" evidence="1">
    <location>
        <begin position="49"/>
        <end position="69"/>
    </location>
</feature>
<proteinExistence type="predicted"/>
<dbReference type="OrthoDB" id="6770063at2759"/>
<accession>A0A8H4PUU7</accession>
<dbReference type="AlphaFoldDB" id="A0A8H4PUU7"/>
<dbReference type="EMBL" id="JAAVMX010000003">
    <property type="protein sequence ID" value="KAF4510877.1"/>
    <property type="molecule type" value="Genomic_DNA"/>
</dbReference>